<dbReference type="RefSeq" id="WP_081504103.1">
    <property type="nucleotide sequence ID" value="NZ_CAEG01000015.1"/>
</dbReference>
<protein>
    <submittedName>
        <fullName evidence="9">TonB-linked outer membrane protein, SusC/RagA family</fullName>
    </submittedName>
</protein>
<evidence type="ECO:0000259" key="8">
    <source>
        <dbReference type="Pfam" id="PF07715"/>
    </source>
</evidence>
<keyword evidence="5 7" id="KW-0472">Membrane</keyword>
<dbReference type="Gene3D" id="2.60.40.1120">
    <property type="entry name" value="Carboxypeptidase-like, regulatory domain"/>
    <property type="match status" value="1"/>
</dbReference>
<dbReference type="InterPro" id="IPR023997">
    <property type="entry name" value="TonB-dep_OMP_SusC/RagA_CS"/>
</dbReference>
<dbReference type="Proteomes" id="UP000183253">
    <property type="component" value="Unassembled WGS sequence"/>
</dbReference>
<reference evidence="9 10" key="1">
    <citation type="submission" date="2016-10" db="EMBL/GenBank/DDBJ databases">
        <authorList>
            <person name="de Groot N.N."/>
        </authorList>
    </citation>
    <scope>NUCLEOTIDE SEQUENCE [LARGE SCALE GENOMIC DNA]</scope>
    <source>
        <strain evidence="9 10">DSM 25383</strain>
    </source>
</reference>
<dbReference type="SUPFAM" id="SSF56935">
    <property type="entry name" value="Porins"/>
    <property type="match status" value="1"/>
</dbReference>
<evidence type="ECO:0000256" key="1">
    <source>
        <dbReference type="ARBA" id="ARBA00004571"/>
    </source>
</evidence>
<evidence type="ECO:0000256" key="7">
    <source>
        <dbReference type="PROSITE-ProRule" id="PRU01360"/>
    </source>
</evidence>
<dbReference type="GO" id="GO:0009279">
    <property type="term" value="C:cell outer membrane"/>
    <property type="evidence" value="ECO:0007669"/>
    <property type="project" value="UniProtKB-SubCell"/>
</dbReference>
<evidence type="ECO:0000256" key="5">
    <source>
        <dbReference type="ARBA" id="ARBA00023136"/>
    </source>
</evidence>
<dbReference type="STRING" id="1033731.SAMN05444145_10877"/>
<dbReference type="InterPro" id="IPR039426">
    <property type="entry name" value="TonB-dep_rcpt-like"/>
</dbReference>
<dbReference type="NCBIfam" id="TIGR04057">
    <property type="entry name" value="SusC_RagA_signa"/>
    <property type="match status" value="1"/>
</dbReference>
<keyword evidence="10" id="KW-1185">Reference proteome</keyword>
<evidence type="ECO:0000256" key="4">
    <source>
        <dbReference type="ARBA" id="ARBA00022692"/>
    </source>
</evidence>
<dbReference type="Pfam" id="PF13715">
    <property type="entry name" value="CarbopepD_reg_2"/>
    <property type="match status" value="1"/>
</dbReference>
<dbReference type="FunFam" id="2.170.130.10:FF:000008">
    <property type="entry name" value="SusC/RagA family TonB-linked outer membrane protein"/>
    <property type="match status" value="1"/>
</dbReference>
<comment type="subcellular location">
    <subcellularLocation>
        <location evidence="1 7">Cell outer membrane</location>
        <topology evidence="1 7">Multi-pass membrane protein</topology>
    </subcellularLocation>
</comment>
<organism evidence="9 10">
    <name type="scientific">Alistipes timonensis JC136</name>
    <dbReference type="NCBI Taxonomy" id="1033731"/>
    <lineage>
        <taxon>Bacteria</taxon>
        <taxon>Pseudomonadati</taxon>
        <taxon>Bacteroidota</taxon>
        <taxon>Bacteroidia</taxon>
        <taxon>Bacteroidales</taxon>
        <taxon>Rikenellaceae</taxon>
        <taxon>Alistipes</taxon>
    </lineage>
</organism>
<sequence>MKNFLLHRAGSSRRGALCVTVARTLCLWLVAACWSFGAYAQQGRQVTGHVKDASGAPLVGVTILEKGSQRGTTTNAKGEYTIRIKNDNTDLVFSMLGYVSQELRVGKRTVLDVSLAEDTSEIDEVVVVGYGYVRRVDLTGSVASVNTEEMQKAPVRSFDEALAGRVAGVQVTSSEGEPGSSVNIIVRGQNSLTQDSSPLYVVDGFPLESFNASSLNPSDIVSIDVLKDASATAIYGARGANGVIMITTRSGHAGRTQVSYEGSFGLQNTTNRMDLMNPYEFVKLQLEIDPYQGRKSYLKPNSDGLDTRTPEYYRHVQYVDWQERVLQVAPMHNHTVSLTGGSKAVKYAASLNYMGQEGVVRQSGYDRVSGRLRLDVDASKNFKVGFNTSYSWTNQYGTSVRMPSSNAEASLTLMYNMWGYRPVTGGSIDDLLNADEDTEIVEMTTWGNRYNPMLYLNNEEKNYGQSNFVANVYGEYRFGKYLKLRVTGGINRNTAILEDFFNSKHPYSQKIAGVIKGVNGYAQYEVRQSLLNENTLTFDRTFNKRHHLNVVAGVTMQEYKFSSFRGTAWDVPRESLGISGLDEGVAQPLNSSKSINRMVSGLARVNYDFGHKYYLTVSFRADGSSKFPAGNKWGYFPSASVSYRISQENFLKDSKVISDAKIRASYGLTGNNRVGDFAYMSQLNLSNVDGYSWNNQLVQGAQLQTLGNYNLKWESTKAADIGLDLGFFGQRIGLTMDYYHKKTYDLLLNANLPLSSGYQRAMMNVGAVRNSGFELTLNTVNVQTKNFMWSTNFNISFNRSKVLGLADGEQSMDSFINWNSDYQSVPLYETRVGRPITMFVGMVYDGLYQISDFTWQNDSDPSIPHESRQYVLRDDVPDNGMAHNQIRPGYIRFKDFDDDKHVGSEDRRVLGDPNPKYIGGFSNSFTWKNFDLNVFFQFSGGNKIMNANRILFEGTYRYGLNQFASYEDRWSPENPNSNNYVPGGQKVAYYSDKTLEDGSYLRLKTVQIGYTLPRHLLTKLRISTLRIYFAAQNLYTWTAYSGYDPEVAIFNSPLTPGFDYLSYPRSRTYTVGLNLSF</sequence>
<dbReference type="AlphaFoldDB" id="A0A1H4ETU4"/>
<keyword evidence="4 7" id="KW-0812">Transmembrane</keyword>
<proteinExistence type="inferred from homology"/>
<evidence type="ECO:0000313" key="9">
    <source>
        <dbReference type="EMBL" id="SEA88367.1"/>
    </source>
</evidence>
<evidence type="ECO:0000313" key="10">
    <source>
        <dbReference type="Proteomes" id="UP000183253"/>
    </source>
</evidence>
<dbReference type="InterPro" id="IPR012910">
    <property type="entry name" value="Plug_dom"/>
</dbReference>
<evidence type="ECO:0000256" key="3">
    <source>
        <dbReference type="ARBA" id="ARBA00022452"/>
    </source>
</evidence>
<keyword evidence="3 7" id="KW-1134">Transmembrane beta strand</keyword>
<dbReference type="NCBIfam" id="TIGR04056">
    <property type="entry name" value="OMP_RagA_SusC"/>
    <property type="match status" value="1"/>
</dbReference>
<dbReference type="EMBL" id="FNRI01000008">
    <property type="protein sequence ID" value="SEA88367.1"/>
    <property type="molecule type" value="Genomic_DNA"/>
</dbReference>
<comment type="similarity">
    <text evidence="7">Belongs to the TonB-dependent receptor family.</text>
</comment>
<evidence type="ECO:0000256" key="6">
    <source>
        <dbReference type="ARBA" id="ARBA00023237"/>
    </source>
</evidence>
<dbReference type="InterPro" id="IPR036942">
    <property type="entry name" value="Beta-barrel_TonB_sf"/>
</dbReference>
<dbReference type="PROSITE" id="PS52016">
    <property type="entry name" value="TONB_DEPENDENT_REC_3"/>
    <property type="match status" value="1"/>
</dbReference>
<dbReference type="InterPro" id="IPR023996">
    <property type="entry name" value="TonB-dep_OMP_SusC/RagA"/>
</dbReference>
<dbReference type="Gene3D" id="2.170.130.10">
    <property type="entry name" value="TonB-dependent receptor, plug domain"/>
    <property type="match status" value="1"/>
</dbReference>
<dbReference type="Pfam" id="PF07715">
    <property type="entry name" value="Plug"/>
    <property type="match status" value="1"/>
</dbReference>
<accession>A0A1H4ETU4</accession>
<dbReference type="InterPro" id="IPR008969">
    <property type="entry name" value="CarboxyPept-like_regulatory"/>
</dbReference>
<keyword evidence="6 7" id="KW-0998">Cell outer membrane</keyword>
<name>A0A1H4ETU4_9BACT</name>
<evidence type="ECO:0000256" key="2">
    <source>
        <dbReference type="ARBA" id="ARBA00022448"/>
    </source>
</evidence>
<dbReference type="Gene3D" id="2.40.170.20">
    <property type="entry name" value="TonB-dependent receptor, beta-barrel domain"/>
    <property type="match status" value="1"/>
</dbReference>
<feature type="domain" description="TonB-dependent receptor plug" evidence="8">
    <location>
        <begin position="136"/>
        <end position="243"/>
    </location>
</feature>
<dbReference type="InterPro" id="IPR037066">
    <property type="entry name" value="Plug_dom_sf"/>
</dbReference>
<dbReference type="SUPFAM" id="SSF49464">
    <property type="entry name" value="Carboxypeptidase regulatory domain-like"/>
    <property type="match status" value="1"/>
</dbReference>
<dbReference type="OrthoDB" id="9768177at2"/>
<gene>
    <name evidence="9" type="ORF">SAMN05444145_10877</name>
</gene>
<keyword evidence="2 7" id="KW-0813">Transport</keyword>